<feature type="domain" description="Helicase C-terminal" evidence="2">
    <location>
        <begin position="781"/>
        <end position="946"/>
    </location>
</feature>
<evidence type="ECO:0000256" key="1">
    <source>
        <dbReference type="SAM" id="MobiDB-lite"/>
    </source>
</evidence>
<keyword evidence="3" id="KW-0378">Hydrolase</keyword>
<dbReference type="InterPro" id="IPR027417">
    <property type="entry name" value="P-loop_NTPase"/>
</dbReference>
<accession>A0ABU5XZH3</accession>
<keyword evidence="4" id="KW-1185">Reference proteome</keyword>
<organism evidence="3 4">
    <name type="scientific">[Mycobacterium] nativiensis</name>
    <dbReference type="NCBI Taxonomy" id="2855503"/>
    <lineage>
        <taxon>Bacteria</taxon>
        <taxon>Bacillati</taxon>
        <taxon>Actinomycetota</taxon>
        <taxon>Actinomycetes</taxon>
        <taxon>Mycobacteriales</taxon>
        <taxon>Mycobacteriaceae</taxon>
        <taxon>Mycolicibacter</taxon>
    </lineage>
</organism>
<dbReference type="Proteomes" id="UP001298593">
    <property type="component" value="Unassembled WGS sequence"/>
</dbReference>
<feature type="region of interest" description="Disordered" evidence="1">
    <location>
        <begin position="55"/>
        <end position="83"/>
    </location>
</feature>
<dbReference type="RefSeq" id="WP_224975221.1">
    <property type="nucleotide sequence ID" value="NZ_JAYJJU010000008.1"/>
</dbReference>
<evidence type="ECO:0000313" key="4">
    <source>
        <dbReference type="Proteomes" id="UP001298593"/>
    </source>
</evidence>
<gene>
    <name evidence="3" type="ORF">KV113_11045</name>
</gene>
<dbReference type="SMART" id="SM00490">
    <property type="entry name" value="HELICc"/>
    <property type="match status" value="1"/>
</dbReference>
<keyword evidence="3" id="KW-0067">ATP-binding</keyword>
<evidence type="ECO:0000313" key="3">
    <source>
        <dbReference type="EMBL" id="MEB3032090.1"/>
    </source>
</evidence>
<evidence type="ECO:0000259" key="2">
    <source>
        <dbReference type="PROSITE" id="PS51194"/>
    </source>
</evidence>
<dbReference type="PROSITE" id="PS51194">
    <property type="entry name" value="HELICASE_CTER"/>
    <property type="match status" value="1"/>
</dbReference>
<protein>
    <submittedName>
        <fullName evidence="3">Helicase-related protein</fullName>
    </submittedName>
</protein>
<dbReference type="CDD" id="cd18785">
    <property type="entry name" value="SF2_C"/>
    <property type="match status" value="1"/>
</dbReference>
<dbReference type="SUPFAM" id="SSF52540">
    <property type="entry name" value="P-loop containing nucleoside triphosphate hydrolases"/>
    <property type="match status" value="2"/>
</dbReference>
<comment type="caution">
    <text evidence="3">The sequence shown here is derived from an EMBL/GenBank/DDBJ whole genome shotgun (WGS) entry which is preliminary data.</text>
</comment>
<name>A0ABU5XZH3_9MYCO</name>
<dbReference type="Pfam" id="PF00271">
    <property type="entry name" value="Helicase_C"/>
    <property type="match status" value="1"/>
</dbReference>
<dbReference type="GO" id="GO:0004386">
    <property type="term" value="F:helicase activity"/>
    <property type="evidence" value="ECO:0007669"/>
    <property type="project" value="UniProtKB-KW"/>
</dbReference>
<feature type="region of interest" description="Disordered" evidence="1">
    <location>
        <begin position="127"/>
        <end position="149"/>
    </location>
</feature>
<proteinExistence type="predicted"/>
<dbReference type="EMBL" id="JAYJJU010000008">
    <property type="protein sequence ID" value="MEB3032090.1"/>
    <property type="molecule type" value="Genomic_DNA"/>
</dbReference>
<keyword evidence="3" id="KW-0347">Helicase</keyword>
<reference evidence="3 4" key="1">
    <citation type="submission" date="2023-12" db="EMBL/GenBank/DDBJ databases">
        <title>Description of new species of Mycobacterium terrae complex isolated from sewage at the Sao Paulo Zoological Park Foundation in Brazil.</title>
        <authorList>
            <person name="Romagnoli C.L."/>
            <person name="Conceicao E.C."/>
            <person name="Machado E."/>
            <person name="Barreto L.B.P.F."/>
            <person name="Sharma A."/>
            <person name="Silva N.M."/>
            <person name="Marques L.E."/>
            <person name="Juliana M.A."/>
            <person name="Lourenco M.C.S."/>
            <person name="Digiampietri L.A."/>
            <person name="Suffys P.N."/>
            <person name="Viana-Niero C."/>
        </authorList>
    </citation>
    <scope>NUCLEOTIDE SEQUENCE [LARGE SCALE GENOMIC DNA]</scope>
    <source>
        <strain evidence="3 4">MYC340</strain>
    </source>
</reference>
<dbReference type="InterPro" id="IPR001650">
    <property type="entry name" value="Helicase_C-like"/>
</dbReference>
<sequence length="1085" mass="119280">MTPLAETRADFVAYVRRQLVGPFGGPAEIIFDPPNRRYLMGILFPRQVSFAGYVEEEGEEQEGSAATAGGDENQFSDDPVSAANDFLPASQGLSFFTTADELVVTARAAGYETLSGNAAKDAIAAAGAQDGGPTEAQDNDPRKKSRNSRRVWRRIPLTEARVAVGADKTSPQEIWGGRAEVHVRWRKYPQGNLVTVTLVNGRTSDDEHPERAWDDMLLQVEFGVAVAGDGEILEYPTVAMASHDPEEQELRLVHRKARVFAIGHGCSPDWDESGGAVREVNCEVMPSRVVPRVSADGDAMQALDIAWLADDSVPDEDLVRELDAFVDPYENWIRDVVAEAASLGERYESAAGAVIERLQRAGARMRDGVRVFANHPDRAQLIEAFHLANRAMLIQMRHGKKDLAGARHPRTAAPDLPAEYPGGAAWRPFQLGFFLTTLRGVVDPEHEERDVVDLIWFPTGGGKTEAYLLLAAFEIFRRRLLHGDAGAGTAVLSRYTLSLLTAQQFQRTASTIVACEHLRRKAAGRLGEEPISVGLWVGEGTTPNRYLQARERFDELRDAGETDDRFLLERCPWCGTEIVPREYSEDNADYGILSNDRAFTFFCTSDKCEFHSGLPVLVIDDALYDNPPTFLLGTVDKFAQLAWVPESGKLFGRPDGNLPPSLIIQDELHLLTGPLGTTVGLYEAAINLLCEAGGRPPKVVASTATIRRATAQINGLFGRPVDLFPPSGIDADNSYFARVDEDSPGRLYVGMMAQGHTSDTAVVQAGAALLQAPIDLELADDAQDAYWTVVTYHSSLRELGRTVTIAKDDINARLAALITGRSRREYEVDELSSTVPRAQQPRLLERLNLPCSDPNSVDFLATTNMLSVGVDVPRLGLMLMNGQPKATAEYIQATSRVGRSSAPGLVFGLFRSTKPRDRSHYENFRAYHSALYRHVEPTSVTPYSPRSRERALHAALVILVRHRLGLAADGRAGDVTSRVAEVRVLADALIDVVDRVEPRERVGARNYLDRFIDDWLDRAKRADDGGKLLYYRPNGKGQMNLIKQFNTKGDGWSTLGSMRNVDFESLVEVAHGASQARKSPGKKGK</sequence>
<dbReference type="Gene3D" id="3.40.50.300">
    <property type="entry name" value="P-loop containing nucleotide triphosphate hydrolases"/>
    <property type="match status" value="1"/>
</dbReference>
<keyword evidence="3" id="KW-0547">Nucleotide-binding</keyword>